<feature type="compositionally biased region" description="Low complexity" evidence="1">
    <location>
        <begin position="471"/>
        <end position="503"/>
    </location>
</feature>
<keyword evidence="4" id="KW-1185">Reference proteome</keyword>
<feature type="compositionally biased region" description="Basic and acidic residues" evidence="1">
    <location>
        <begin position="375"/>
        <end position="418"/>
    </location>
</feature>
<feature type="compositionally biased region" description="Low complexity" evidence="1">
    <location>
        <begin position="11"/>
        <end position="26"/>
    </location>
</feature>
<feature type="region of interest" description="Disordered" evidence="1">
    <location>
        <begin position="48"/>
        <end position="70"/>
    </location>
</feature>
<evidence type="ECO:0000313" key="4">
    <source>
        <dbReference type="Proteomes" id="UP000694620"/>
    </source>
</evidence>
<proteinExistence type="predicted"/>
<reference evidence="3" key="1">
    <citation type="submission" date="2021-06" db="EMBL/GenBank/DDBJ databases">
        <authorList>
            <consortium name="Wellcome Sanger Institute Data Sharing"/>
        </authorList>
    </citation>
    <scope>NUCLEOTIDE SEQUENCE [LARGE SCALE GENOMIC DNA]</scope>
</reference>
<dbReference type="Ensembl" id="ENSECRT00000031997.1">
    <property type="protein sequence ID" value="ENSECRP00000031331.1"/>
    <property type="gene ID" value="ENSECRG00000021228.1"/>
</dbReference>
<dbReference type="PANTHER" id="PTHR22409:SF2">
    <property type="entry name" value="CHROMOSOME 19 OPEN READING FRAME 44"/>
    <property type="match status" value="1"/>
</dbReference>
<dbReference type="GeneTree" id="ENSGT00390000002505"/>
<feature type="region of interest" description="Disordered" evidence="1">
    <location>
        <begin position="249"/>
        <end position="332"/>
    </location>
</feature>
<reference evidence="3" key="2">
    <citation type="submission" date="2025-08" db="UniProtKB">
        <authorList>
            <consortium name="Ensembl"/>
        </authorList>
    </citation>
    <scope>IDENTIFICATION</scope>
</reference>
<accession>A0A8C4TJ40</accession>
<dbReference type="PANTHER" id="PTHR22409">
    <property type="entry name" value="CHROMOSOME 19 OPEN READING FRAME 44"/>
    <property type="match status" value="1"/>
</dbReference>
<feature type="compositionally biased region" description="Polar residues" evidence="1">
    <location>
        <begin position="48"/>
        <end position="59"/>
    </location>
</feature>
<dbReference type="Proteomes" id="UP000694620">
    <property type="component" value="Chromosome 12"/>
</dbReference>
<dbReference type="AlphaFoldDB" id="A0A8C4TJ40"/>
<feature type="region of interest" description="Disordered" evidence="1">
    <location>
        <begin position="1"/>
        <end position="35"/>
    </location>
</feature>
<feature type="compositionally biased region" description="Polar residues" evidence="1">
    <location>
        <begin position="1"/>
        <end position="10"/>
    </location>
</feature>
<organism evidence="3 4">
    <name type="scientific">Erpetoichthys calabaricus</name>
    <name type="common">Rope fish</name>
    <name type="synonym">Calamoichthys calabaricus</name>
    <dbReference type="NCBI Taxonomy" id="27687"/>
    <lineage>
        <taxon>Eukaryota</taxon>
        <taxon>Metazoa</taxon>
        <taxon>Chordata</taxon>
        <taxon>Craniata</taxon>
        <taxon>Vertebrata</taxon>
        <taxon>Euteleostomi</taxon>
        <taxon>Actinopterygii</taxon>
        <taxon>Polypteriformes</taxon>
        <taxon>Polypteridae</taxon>
        <taxon>Erpetoichthys</taxon>
    </lineage>
</organism>
<feature type="region of interest" description="Disordered" evidence="1">
    <location>
        <begin position="450"/>
        <end position="514"/>
    </location>
</feature>
<dbReference type="InterPro" id="IPR027884">
    <property type="entry name" value="DUF4614"/>
</dbReference>
<sequence>MWNQKNQKAPRSSALARAQAQLSGQRVRSVDQDKTKDELQEYMEALTRKTQSLRESQNLDGFPGDDPDLETKENQFLRAQEAFTRLSVDNPFLKKAPQAVKSSQPPAARNIKPGPGPNARSSTSAALNKVAQIENRIKNRRLASAAAASADRDISLMSSDELPFSAHSSGDYNGRGDQFLKRKPQALKQEVISMVATDSDEEDMKKLLGSSVEMSEENRRRPFTPQSPEHMPFLKTGQRRSITPLHRNLHQSLSRTPSPPSKGSPRHPGFRMHSMRTPSPRRFRAYSSLSSPKGFRSPTPTPPSGHSPRRVLSPRARLLRRSSSSLSTRSDARSVEDLYAEAGLTEDKISEQSESSDDFKMNIMTIDDLEPALEEKVKTDKSDAKRAQTVKVETKQGSRATRPPDKDKPRIATEHEATYESDFESEILTEKSISEISEHLGVGSLADSIEEEVSKEGQSLEGEEQSDSAGSRSEAPSSQTSRSSSHSSNSSSSAQTLTQSWSATPAPCKRPKAREIAVQTQTPGFAYSWARGDAVLRPSVGMSYVDPTPIASHAVSPDAIEALTAYSPAVFALNDMLKQQLALTRQFIESSQQMYSSVLQSLGPDDYHYTTLEETKQVNPKPCLLPSSWSLGHTLSSFFRLFLFFFFTVVDIIKKVLHSLQTVMCKGCYIC</sequence>
<name>A0A8C4TJ40_ERPCA</name>
<evidence type="ECO:0000313" key="3">
    <source>
        <dbReference type="Ensembl" id="ENSECRP00000031331.1"/>
    </source>
</evidence>
<dbReference type="InterPro" id="IPR040120">
    <property type="entry name" value="C19orf44-like"/>
</dbReference>
<gene>
    <name evidence="3" type="primary">c12h19orf44</name>
</gene>
<feature type="region of interest" description="Disordered" evidence="1">
    <location>
        <begin position="97"/>
        <end position="126"/>
    </location>
</feature>
<dbReference type="Pfam" id="PF15391">
    <property type="entry name" value="DUF4614"/>
    <property type="match status" value="1"/>
</dbReference>
<feature type="compositionally biased region" description="Low complexity" evidence="1">
    <location>
        <begin position="306"/>
        <end position="329"/>
    </location>
</feature>
<evidence type="ECO:0000256" key="1">
    <source>
        <dbReference type="SAM" id="MobiDB-lite"/>
    </source>
</evidence>
<feature type="compositionally biased region" description="Basic residues" evidence="1">
    <location>
        <begin position="264"/>
        <end position="284"/>
    </location>
</feature>
<evidence type="ECO:0000259" key="2">
    <source>
        <dbReference type="Pfam" id="PF15391"/>
    </source>
</evidence>
<feature type="domain" description="DUF4614" evidence="2">
    <location>
        <begin position="461"/>
        <end position="617"/>
    </location>
</feature>
<feature type="region of interest" description="Disordered" evidence="1">
    <location>
        <begin position="210"/>
        <end position="234"/>
    </location>
</feature>
<protein>
    <recommendedName>
        <fullName evidence="2">DUF4614 domain-containing protein</fullName>
    </recommendedName>
</protein>
<feature type="region of interest" description="Disordered" evidence="1">
    <location>
        <begin position="375"/>
        <end position="426"/>
    </location>
</feature>
<reference evidence="3" key="3">
    <citation type="submission" date="2025-09" db="UniProtKB">
        <authorList>
            <consortium name="Ensembl"/>
        </authorList>
    </citation>
    <scope>IDENTIFICATION</scope>
</reference>